<gene>
    <name evidence="1" type="ORF">JTE90_019294</name>
</gene>
<reference evidence="1 2" key="1">
    <citation type="journal article" date="2022" name="Nat. Ecol. Evol.">
        <title>A masculinizing supergene underlies an exaggerated male reproductive morph in a spider.</title>
        <authorList>
            <person name="Hendrickx F."/>
            <person name="De Corte Z."/>
            <person name="Sonet G."/>
            <person name="Van Belleghem S.M."/>
            <person name="Kostlbacher S."/>
            <person name="Vangestel C."/>
        </authorList>
    </citation>
    <scope>NUCLEOTIDE SEQUENCE [LARGE SCALE GENOMIC DNA]</scope>
    <source>
        <strain evidence="1">W744_W776</strain>
    </source>
</reference>
<comment type="caution">
    <text evidence="1">The sequence shown here is derived from an EMBL/GenBank/DDBJ whole genome shotgun (WGS) entry which is preliminary data.</text>
</comment>
<evidence type="ECO:0000313" key="2">
    <source>
        <dbReference type="Proteomes" id="UP000827092"/>
    </source>
</evidence>
<sequence length="93" mass="10421">MSKTPPKILSEPNITTTLSPGEFFQKYGSYREKKSSQEDSIRSIILTTDRRVTRRVGFSWSKRVNGQVIKNFIGGKISRPKPGSCPLEISFAG</sequence>
<accession>A0AAV6UXF8</accession>
<protein>
    <submittedName>
        <fullName evidence="1">Uncharacterized protein</fullName>
    </submittedName>
</protein>
<name>A0AAV6UXF8_9ARAC</name>
<organism evidence="1 2">
    <name type="scientific">Oedothorax gibbosus</name>
    <dbReference type="NCBI Taxonomy" id="931172"/>
    <lineage>
        <taxon>Eukaryota</taxon>
        <taxon>Metazoa</taxon>
        <taxon>Ecdysozoa</taxon>
        <taxon>Arthropoda</taxon>
        <taxon>Chelicerata</taxon>
        <taxon>Arachnida</taxon>
        <taxon>Araneae</taxon>
        <taxon>Araneomorphae</taxon>
        <taxon>Entelegynae</taxon>
        <taxon>Araneoidea</taxon>
        <taxon>Linyphiidae</taxon>
        <taxon>Erigoninae</taxon>
        <taxon>Oedothorax</taxon>
    </lineage>
</organism>
<dbReference type="EMBL" id="JAFNEN010000239">
    <property type="protein sequence ID" value="KAG8188393.1"/>
    <property type="molecule type" value="Genomic_DNA"/>
</dbReference>
<dbReference type="Proteomes" id="UP000827092">
    <property type="component" value="Unassembled WGS sequence"/>
</dbReference>
<evidence type="ECO:0000313" key="1">
    <source>
        <dbReference type="EMBL" id="KAG8188393.1"/>
    </source>
</evidence>
<keyword evidence="2" id="KW-1185">Reference proteome</keyword>
<dbReference type="AlphaFoldDB" id="A0AAV6UXF8"/>
<proteinExistence type="predicted"/>